<reference evidence="3 4" key="1">
    <citation type="journal article" date="2020" name="bioRxiv">
        <title>Sequence and annotation of 42 cannabis genomes reveals extensive copy number variation in cannabinoid synthesis and pathogen resistance genes.</title>
        <authorList>
            <person name="Mckernan K.J."/>
            <person name="Helbert Y."/>
            <person name="Kane L.T."/>
            <person name="Ebling H."/>
            <person name="Zhang L."/>
            <person name="Liu B."/>
            <person name="Eaton Z."/>
            <person name="Mclaughlin S."/>
            <person name="Kingan S."/>
            <person name="Baybayan P."/>
            <person name="Concepcion G."/>
            <person name="Jordan M."/>
            <person name="Riva A."/>
            <person name="Barbazuk W."/>
            <person name="Harkins T."/>
        </authorList>
    </citation>
    <scope>NUCLEOTIDE SEQUENCE [LARGE SCALE GENOMIC DNA]</scope>
    <source>
        <strain evidence="4">cv. Jamaican Lion 4</strain>
        <tissue evidence="3">Leaf</tissue>
    </source>
</reference>
<organism evidence="3 4">
    <name type="scientific">Cannabis sativa</name>
    <name type="common">Hemp</name>
    <name type="synonym">Marijuana</name>
    <dbReference type="NCBI Taxonomy" id="3483"/>
    <lineage>
        <taxon>Eukaryota</taxon>
        <taxon>Viridiplantae</taxon>
        <taxon>Streptophyta</taxon>
        <taxon>Embryophyta</taxon>
        <taxon>Tracheophyta</taxon>
        <taxon>Spermatophyta</taxon>
        <taxon>Magnoliopsida</taxon>
        <taxon>eudicotyledons</taxon>
        <taxon>Gunneridae</taxon>
        <taxon>Pentapetalae</taxon>
        <taxon>rosids</taxon>
        <taxon>fabids</taxon>
        <taxon>Rosales</taxon>
        <taxon>Cannabaceae</taxon>
        <taxon>Cannabis</taxon>
    </lineage>
</organism>
<accession>A0A7J6DW94</accession>
<dbReference type="EMBL" id="JAATIP010000368">
    <property type="protein sequence ID" value="KAF4350403.1"/>
    <property type="molecule type" value="Genomic_DNA"/>
</dbReference>
<name>A0A7J6DW94_CANSA</name>
<dbReference type="Gene3D" id="3.50.50.60">
    <property type="entry name" value="FAD/NAD(P)-binding domain"/>
    <property type="match status" value="1"/>
</dbReference>
<dbReference type="AlphaFoldDB" id="A0A7J6DW94"/>
<dbReference type="InterPro" id="IPR036188">
    <property type="entry name" value="FAD/NAD-bd_sf"/>
</dbReference>
<dbReference type="GO" id="GO:0007264">
    <property type="term" value="P:small GTPase-mediated signal transduction"/>
    <property type="evidence" value="ECO:0007669"/>
    <property type="project" value="InterPro"/>
</dbReference>
<proteinExistence type="inferred from homology"/>
<evidence type="ECO:0000313" key="3">
    <source>
        <dbReference type="EMBL" id="KAF4350403.1"/>
    </source>
</evidence>
<dbReference type="GO" id="GO:0005092">
    <property type="term" value="F:GDP-dissociation inhibitor activity"/>
    <property type="evidence" value="ECO:0007669"/>
    <property type="project" value="InterPro"/>
</dbReference>
<protein>
    <submittedName>
        <fullName evidence="3">Uncharacterized protein</fullName>
    </submittedName>
</protein>
<sequence>MADIGPTRDQLVEIPHEEVCKSRTPHQHPEPNYVNWPDKVNLMEAVENVLDKAQVEAQGAQVSISSDEIKLSLSGQKLAGPKKRKASMCIIPVVYLEAEGENTEEGPQGKQSFLPTLEVNTFVAVKVDSDIGDSSSKRWPEKRQKGASSTRGTNRRKANNTGYEISSRVEFDKNGKAYGVTSEGETAKCKKVVCDPSYLPDKQKHQKMTLRSMKKAQLSAILHLHQTSCLEELLECHGHLTLYCSSLSSAISHPIPHSNDSHSA</sequence>
<gene>
    <name evidence="3" type="ORF">F8388_004651</name>
</gene>
<feature type="region of interest" description="Disordered" evidence="2">
    <location>
        <begin position="131"/>
        <end position="162"/>
    </location>
</feature>
<feature type="compositionally biased region" description="Basic and acidic residues" evidence="2">
    <location>
        <begin position="135"/>
        <end position="144"/>
    </location>
</feature>
<evidence type="ECO:0000256" key="2">
    <source>
        <dbReference type="SAM" id="MobiDB-lite"/>
    </source>
</evidence>
<dbReference type="Pfam" id="PF00996">
    <property type="entry name" value="GDI"/>
    <property type="match status" value="1"/>
</dbReference>
<evidence type="ECO:0000256" key="1">
    <source>
        <dbReference type="ARBA" id="ARBA00005593"/>
    </source>
</evidence>
<dbReference type="InterPro" id="IPR018203">
    <property type="entry name" value="GDP_dissociation_inhibitor"/>
</dbReference>
<comment type="caution">
    <text evidence="3">The sequence shown here is derived from an EMBL/GenBank/DDBJ whole genome shotgun (WGS) entry which is preliminary data.</text>
</comment>
<comment type="similarity">
    <text evidence="1">Belongs to the Rab GDI family.</text>
</comment>
<evidence type="ECO:0000313" key="4">
    <source>
        <dbReference type="Proteomes" id="UP000525078"/>
    </source>
</evidence>
<dbReference type="Proteomes" id="UP000525078">
    <property type="component" value="Unassembled WGS sequence"/>
</dbReference>